<dbReference type="CDD" id="cd05157">
    <property type="entry name" value="ETNK_euk"/>
    <property type="match status" value="1"/>
</dbReference>
<dbReference type="Gene3D" id="3.90.1200.10">
    <property type="match status" value="1"/>
</dbReference>
<dbReference type="Pfam" id="PF01633">
    <property type="entry name" value="Choline_kinase"/>
    <property type="match status" value="1"/>
</dbReference>
<evidence type="ECO:0000256" key="2">
    <source>
        <dbReference type="ARBA" id="ARBA00038211"/>
    </source>
</evidence>
<dbReference type="EMBL" id="AGNL01018807">
    <property type="protein sequence ID" value="EJK62526.1"/>
    <property type="molecule type" value="Genomic_DNA"/>
</dbReference>
<organism evidence="4 5">
    <name type="scientific">Thalassiosira oceanica</name>
    <name type="common">Marine diatom</name>
    <dbReference type="NCBI Taxonomy" id="159749"/>
    <lineage>
        <taxon>Eukaryota</taxon>
        <taxon>Sar</taxon>
        <taxon>Stramenopiles</taxon>
        <taxon>Ochrophyta</taxon>
        <taxon>Bacillariophyta</taxon>
        <taxon>Coscinodiscophyceae</taxon>
        <taxon>Thalassiosirophycidae</taxon>
        <taxon>Thalassiosirales</taxon>
        <taxon>Thalassiosiraceae</taxon>
        <taxon>Thalassiosira</taxon>
    </lineage>
</organism>
<dbReference type="PANTHER" id="PTHR22603">
    <property type="entry name" value="CHOLINE/ETHANOALAMINE KINASE"/>
    <property type="match status" value="1"/>
</dbReference>
<dbReference type="PANTHER" id="PTHR22603:SF66">
    <property type="entry name" value="ETHANOLAMINE KINASE"/>
    <property type="match status" value="1"/>
</dbReference>
<sequence>MVHAMTMTSDVLRTSAIRKRRDILARKGVWKISKMEERLSGPRGYVRAREEALAAGDSTYFVRVVEDRPYFPRLNVDPANQEESALNVAKVVVDHLSSESSKNDEGNANAGAQEYEGQISVISGGLTNALFKVDLKSPSLDDDSVSVLVRIFGAEGLIDRDEENATFARLCSSKSGGTDALVTHDRLDLLGRFGNGRVETFMPNMRPAHYVRDFGRGAVHAEVARQLARIHCFDAPEYLTNGNAETKRPALWGVITTWIDDLSQQLTEERFQDTKLLELFSEAAGCASSNSDDGDLKSHLMGEVLWLRKQVETRFPEAPVVFCHNDVNGGNILLDRTLDGKEAVYDKKSLAIIDYEYAAVNYAMFDVGNFICEHCGGNDDATPKYNLRPNRKRVRRFLETYTAERDSLLGSCLSCSSEKLDELCDQVELFEMASSLYWGVWGVLQSAGEVTGGSFKEDQSRDRMMGIIDTEEWDNLRYDVDLRACNVRLRLPIYTEYQKITAQYSRQDFAKMIMQESVVLHVTFSLPSRSVGLSLTAVIWNNARISRLHHNVLLEFLEPEERIYDAPLHN</sequence>
<gene>
    <name evidence="4" type="ORF">THAOC_16859</name>
</gene>
<dbReference type="AlphaFoldDB" id="K0SNK1"/>
<evidence type="ECO:0000256" key="1">
    <source>
        <dbReference type="ARBA" id="ARBA00037883"/>
    </source>
</evidence>
<accession>K0SNK1</accession>
<evidence type="ECO:0000313" key="5">
    <source>
        <dbReference type="Proteomes" id="UP000266841"/>
    </source>
</evidence>
<dbReference type="Gene3D" id="3.30.200.20">
    <property type="entry name" value="Phosphorylase Kinase, domain 1"/>
    <property type="match status" value="1"/>
</dbReference>
<comment type="caution">
    <text evidence="4">The sequence shown here is derived from an EMBL/GenBank/DDBJ whole genome shotgun (WGS) entry which is preliminary data.</text>
</comment>
<dbReference type="GO" id="GO:0005737">
    <property type="term" value="C:cytoplasm"/>
    <property type="evidence" value="ECO:0007669"/>
    <property type="project" value="TreeGrafter"/>
</dbReference>
<dbReference type="OrthoDB" id="10267235at2759"/>
<dbReference type="SUPFAM" id="SSF56112">
    <property type="entry name" value="Protein kinase-like (PK-like)"/>
    <property type="match status" value="1"/>
</dbReference>
<dbReference type="Proteomes" id="UP000266841">
    <property type="component" value="Unassembled WGS sequence"/>
</dbReference>
<reference evidence="4 5" key="1">
    <citation type="journal article" date="2012" name="Genome Biol.">
        <title>Genome and low-iron response of an oceanic diatom adapted to chronic iron limitation.</title>
        <authorList>
            <person name="Lommer M."/>
            <person name="Specht M."/>
            <person name="Roy A.S."/>
            <person name="Kraemer L."/>
            <person name="Andreson R."/>
            <person name="Gutowska M.A."/>
            <person name="Wolf J."/>
            <person name="Bergner S.V."/>
            <person name="Schilhabel M.B."/>
            <person name="Klostermeier U.C."/>
            <person name="Beiko R.G."/>
            <person name="Rosenstiel P."/>
            <person name="Hippler M."/>
            <person name="Laroche J."/>
        </authorList>
    </citation>
    <scope>NUCLEOTIDE SEQUENCE [LARGE SCALE GENOMIC DNA]</scope>
    <source>
        <strain evidence="4 5">CCMP1005</strain>
    </source>
</reference>
<dbReference type="EC" id="2.7.1.82" evidence="3"/>
<dbReference type="InterPro" id="IPR011009">
    <property type="entry name" value="Kinase-like_dom_sf"/>
</dbReference>
<evidence type="ECO:0000256" key="3">
    <source>
        <dbReference type="ARBA" id="ARBA00038874"/>
    </source>
</evidence>
<proteinExistence type="inferred from homology"/>
<name>K0SNK1_THAOC</name>
<dbReference type="GO" id="GO:0004305">
    <property type="term" value="F:ethanolamine kinase activity"/>
    <property type="evidence" value="ECO:0007669"/>
    <property type="project" value="UniProtKB-EC"/>
</dbReference>
<protein>
    <recommendedName>
        <fullName evidence="3">ethanolamine kinase</fullName>
        <ecNumber evidence="3">2.7.1.82</ecNumber>
    </recommendedName>
</protein>
<dbReference type="eggNOG" id="KOG2686">
    <property type="taxonomic scope" value="Eukaryota"/>
</dbReference>
<comment type="pathway">
    <text evidence="1">Phospholipid metabolism; phosphatidylethanolamine biosynthesis; phosphatidylethanolamine from ethanolamine: step 1/3.</text>
</comment>
<dbReference type="GO" id="GO:0006646">
    <property type="term" value="P:phosphatidylethanolamine biosynthetic process"/>
    <property type="evidence" value="ECO:0007669"/>
    <property type="project" value="TreeGrafter"/>
</dbReference>
<keyword evidence="5" id="KW-1185">Reference proteome</keyword>
<evidence type="ECO:0000313" key="4">
    <source>
        <dbReference type="EMBL" id="EJK62526.1"/>
    </source>
</evidence>
<comment type="similarity">
    <text evidence="2">Belongs to the choline/ethanolamine kinase family.</text>
</comment>